<dbReference type="EMBL" id="DVGB01000080">
    <property type="protein sequence ID" value="HIR01895.1"/>
    <property type="molecule type" value="Genomic_DNA"/>
</dbReference>
<evidence type="ECO:0000256" key="1">
    <source>
        <dbReference type="SAM" id="Phobius"/>
    </source>
</evidence>
<sequence>MEEKRLNSRQMAELERLVAFERDRCSADGMVVYQCAFPLRPQDPLQAELVDAGVLAVKMSADSDRPFVVIAPEGYACIDRVEEQERRERYWERRDWAIVLIAGLFGMLCTLIGLLIGLSM</sequence>
<gene>
    <name evidence="2" type="ORF">IAA69_06510</name>
</gene>
<feature type="transmembrane region" description="Helical" evidence="1">
    <location>
        <begin position="96"/>
        <end position="118"/>
    </location>
</feature>
<evidence type="ECO:0000313" key="2">
    <source>
        <dbReference type="EMBL" id="HIR01895.1"/>
    </source>
</evidence>
<keyword evidence="1" id="KW-1133">Transmembrane helix</keyword>
<dbReference type="AlphaFoldDB" id="A0A9D1D3K1"/>
<reference evidence="2" key="2">
    <citation type="journal article" date="2021" name="PeerJ">
        <title>Extensive microbial diversity within the chicken gut microbiome revealed by metagenomics and culture.</title>
        <authorList>
            <person name="Gilroy R."/>
            <person name="Ravi A."/>
            <person name="Getino M."/>
            <person name="Pursley I."/>
            <person name="Horton D.L."/>
            <person name="Alikhan N.F."/>
            <person name="Baker D."/>
            <person name="Gharbi K."/>
            <person name="Hall N."/>
            <person name="Watson M."/>
            <person name="Adriaenssens E.M."/>
            <person name="Foster-Nyarko E."/>
            <person name="Jarju S."/>
            <person name="Secka A."/>
            <person name="Antonio M."/>
            <person name="Oren A."/>
            <person name="Chaudhuri R.R."/>
            <person name="La Ragione R."/>
            <person name="Hildebrand F."/>
            <person name="Pallen M.J."/>
        </authorList>
    </citation>
    <scope>NUCLEOTIDE SEQUENCE</scope>
    <source>
        <strain evidence="2">ChiGjej1B1-2707</strain>
    </source>
</reference>
<proteinExistence type="predicted"/>
<accession>A0A9D1D3K1</accession>
<keyword evidence="1" id="KW-0812">Transmembrane</keyword>
<name>A0A9D1D3K1_9ACTN</name>
<reference evidence="2" key="1">
    <citation type="submission" date="2020-10" db="EMBL/GenBank/DDBJ databases">
        <authorList>
            <person name="Gilroy R."/>
        </authorList>
    </citation>
    <scope>NUCLEOTIDE SEQUENCE</scope>
    <source>
        <strain evidence="2">ChiGjej1B1-2707</strain>
    </source>
</reference>
<dbReference type="Proteomes" id="UP000824261">
    <property type="component" value="Unassembled WGS sequence"/>
</dbReference>
<evidence type="ECO:0000313" key="3">
    <source>
        <dbReference type="Proteomes" id="UP000824261"/>
    </source>
</evidence>
<keyword evidence="1" id="KW-0472">Membrane</keyword>
<protein>
    <submittedName>
        <fullName evidence="2">Uncharacterized protein</fullName>
    </submittedName>
</protein>
<comment type="caution">
    <text evidence="2">The sequence shown here is derived from an EMBL/GenBank/DDBJ whole genome shotgun (WGS) entry which is preliminary data.</text>
</comment>
<organism evidence="2 3">
    <name type="scientific">Candidatus Aveggerthella stercoripullorum</name>
    <dbReference type="NCBI Taxonomy" id="2840688"/>
    <lineage>
        <taxon>Bacteria</taxon>
        <taxon>Bacillati</taxon>
        <taxon>Actinomycetota</taxon>
        <taxon>Coriobacteriia</taxon>
        <taxon>Eggerthellales</taxon>
        <taxon>Eggerthellaceae</taxon>
        <taxon>Eggerthellaceae incertae sedis</taxon>
        <taxon>Candidatus Aveggerthella</taxon>
    </lineage>
</organism>